<evidence type="ECO:0000256" key="2">
    <source>
        <dbReference type="ARBA" id="ARBA00004922"/>
    </source>
</evidence>
<dbReference type="GO" id="GO:0005975">
    <property type="term" value="P:carbohydrate metabolic process"/>
    <property type="evidence" value="ECO:0007669"/>
    <property type="project" value="InterPro"/>
</dbReference>
<keyword evidence="5" id="KW-0808">Transferase</keyword>
<dbReference type="AlphaFoldDB" id="A0AAE0BCR3"/>
<keyword evidence="7" id="KW-0735">Signal-anchor</keyword>
<comment type="caution">
    <text evidence="13">The sequence shown here is derived from an EMBL/GenBank/DDBJ whole genome shotgun (WGS) entry which is preliminary data.</text>
</comment>
<dbReference type="Gene3D" id="3.90.550.50">
    <property type="match status" value="1"/>
</dbReference>
<dbReference type="Gene3D" id="3.50.4.10">
    <property type="entry name" value="Hepatocyte Growth Factor"/>
    <property type="match status" value="1"/>
</dbReference>
<dbReference type="InterPro" id="IPR002516">
    <property type="entry name" value="Glyco_trans_11"/>
</dbReference>
<evidence type="ECO:0000256" key="11">
    <source>
        <dbReference type="SAM" id="MobiDB-lite"/>
    </source>
</evidence>
<protein>
    <submittedName>
        <fullName evidence="13">Uncharacterized protein</fullName>
    </submittedName>
</protein>
<evidence type="ECO:0000256" key="8">
    <source>
        <dbReference type="ARBA" id="ARBA00022989"/>
    </source>
</evidence>
<keyword evidence="8 12" id="KW-1133">Transmembrane helix</keyword>
<keyword evidence="10 12" id="KW-0472">Membrane</keyword>
<comment type="subcellular location">
    <subcellularLocation>
        <location evidence="1">Golgi apparatus membrane</location>
        <topology evidence="1">Single-pass type II membrane protein</topology>
    </subcellularLocation>
</comment>
<evidence type="ECO:0000256" key="4">
    <source>
        <dbReference type="ARBA" id="ARBA00022676"/>
    </source>
</evidence>
<evidence type="ECO:0000256" key="5">
    <source>
        <dbReference type="ARBA" id="ARBA00022679"/>
    </source>
</evidence>
<keyword evidence="4" id="KW-0328">Glycosyltransferase</keyword>
<gene>
    <name evidence="13" type="ORF">CYMTET_56150</name>
</gene>
<keyword evidence="14" id="KW-1185">Reference proteome</keyword>
<evidence type="ECO:0000256" key="1">
    <source>
        <dbReference type="ARBA" id="ARBA00004323"/>
    </source>
</evidence>
<evidence type="ECO:0000313" key="13">
    <source>
        <dbReference type="EMBL" id="KAK3233564.1"/>
    </source>
</evidence>
<keyword evidence="9" id="KW-0333">Golgi apparatus</keyword>
<feature type="transmembrane region" description="Helical" evidence="12">
    <location>
        <begin position="62"/>
        <end position="79"/>
    </location>
</feature>
<feature type="region of interest" description="Disordered" evidence="11">
    <location>
        <begin position="319"/>
        <end position="357"/>
    </location>
</feature>
<dbReference type="Pfam" id="PF01531">
    <property type="entry name" value="Glyco_transf_11"/>
    <property type="match status" value="1"/>
</dbReference>
<sequence length="1132" mass="128318">MRKISTYVSSEKSMLDVCVRVLGMVLVKVLYTPARLRFLTIVSMSGSPIFNQKKRKTRNRNLLPFLFIFICTIIFATQGKGRDAAPHPAIGKSLAGFEDNDKRQQYLQKEEEMEVNELEKEPQEEGMEVKESDNSKQEEGKEVKELKKELQEEWMERQEEGMDMNELEKEPQEEGMEVKESDNSKQEEGKEVKELKKELQEEWMERQEEGMDMKDSNKAKQEEGMEVNELEKEEKEKKKNKPRPLEKERQEEGKEVNESDKATQEDLEVQEKRKKKKKKEKTTLEVKEMEMEAKESRSLIQKNVTISISAADMLTEEKEVQNEHEENSTLHVPRRTQPTPATDMNLPPGMADENTSQVAPDVAVEDGMWNLRPPLRDEKPTQVGPCLKNTFSYYPLDDIDGEERTVEKDIHACNARCAEVPACAYITYWLLDGGCHLSSSQAKLRRPRIEERTVAASVNCPSLEGWVEPELKGRNRDRTLASALASIDCTKLNGLRLYSSAQCEGLMQTAGRAGAAIRSRLGAFPSSRVFPPKRPQIPTRTAKYVFRPAQFSGASRPGEQRANPAKGERIIEADKDMRFAGIPTRADTAILVLSARNHGPRRDMIRQTWAAGHSNVYFIVGDTGCRVPLADRHPGHCYEERVGTKGESQLAIKHRKSRSLRHQAEELQMEHALSKEQAKSSDLILVPMVDVYIGLPRKLKEAYRWALNHTNASWFVKTDDDSMVRVGNLEKMLSLYTPRWHVLGRLARDWAVIREGKNAEHHYSPETYPVFPVGAAGHVVSRDIGELIVSADLFEYQGEDTSIGIWLQTSDVRFNVTWVDCRTNFLADKQCVPQDAVMIGHDVTVHEMNACFSEWEGKKILKLKFSPALGDQLFQWASLQGIAHSTGMAPCTAGGKSLKRTIGRETGLPHGCPTLEYLIVNEPGFAKHEPFVTGDHHTEIRSTSRTGYLQSFRYFSNISSIIRETLTPSSRDVQNAAIKEISNYLGTVTVGIYVESKVPDHLGFPGVQYFNASMNYFRSKYLKPVFLLGSNDINWCSQQSIFMAADVKFVHEYSDPLEAFSLAVLSYCDHMILSVGSLGWWSAWLGAYGKGGDVIYNDDEFILTHEANQGQIVKDDYYPKEWKGMLSNGTWA</sequence>
<accession>A0AAE0BCR3</accession>
<evidence type="ECO:0000256" key="3">
    <source>
        <dbReference type="ARBA" id="ARBA00008661"/>
    </source>
</evidence>
<feature type="compositionally biased region" description="Basic and acidic residues" evidence="11">
    <location>
        <begin position="117"/>
        <end position="264"/>
    </location>
</feature>
<dbReference type="PANTHER" id="PTHR11927">
    <property type="entry name" value="GALACTOSIDE 2-L-FUCOSYLTRANSFERASE"/>
    <property type="match status" value="1"/>
</dbReference>
<dbReference type="GO" id="GO:0008107">
    <property type="term" value="F:galactoside 2-alpha-L-fucosyltransferase activity"/>
    <property type="evidence" value="ECO:0007669"/>
    <property type="project" value="InterPro"/>
</dbReference>
<evidence type="ECO:0000256" key="10">
    <source>
        <dbReference type="ARBA" id="ARBA00023136"/>
    </source>
</evidence>
<comment type="similarity">
    <text evidence="3">Belongs to the glycosyltransferase 31 family.</text>
</comment>
<feature type="compositionally biased region" description="Basic and acidic residues" evidence="11">
    <location>
        <begin position="281"/>
        <end position="292"/>
    </location>
</feature>
<evidence type="ECO:0000256" key="7">
    <source>
        <dbReference type="ARBA" id="ARBA00022968"/>
    </source>
</evidence>
<keyword evidence="6 12" id="KW-0812">Transmembrane</keyword>
<dbReference type="CDD" id="cd22249">
    <property type="entry name" value="UDM1_RNF168_RNF169-like"/>
    <property type="match status" value="1"/>
</dbReference>
<comment type="pathway">
    <text evidence="2">Protein modification; protein glycosylation.</text>
</comment>
<proteinExistence type="inferred from homology"/>
<feature type="region of interest" description="Disordered" evidence="11">
    <location>
        <begin position="109"/>
        <end position="292"/>
    </location>
</feature>
<dbReference type="EMBL" id="LGRX02035677">
    <property type="protein sequence ID" value="KAK3233564.1"/>
    <property type="molecule type" value="Genomic_DNA"/>
</dbReference>
<dbReference type="CDD" id="cd11301">
    <property type="entry name" value="Fut1_Fut2_like"/>
    <property type="match status" value="1"/>
</dbReference>
<reference evidence="13 14" key="1">
    <citation type="journal article" date="2015" name="Genome Biol. Evol.">
        <title>Comparative Genomics of a Bacterivorous Green Alga Reveals Evolutionary Causalities and Consequences of Phago-Mixotrophic Mode of Nutrition.</title>
        <authorList>
            <person name="Burns J.A."/>
            <person name="Paasch A."/>
            <person name="Narechania A."/>
            <person name="Kim E."/>
        </authorList>
    </citation>
    <scope>NUCLEOTIDE SEQUENCE [LARGE SCALE GENOMIC DNA]</scope>
    <source>
        <strain evidence="13 14">PLY_AMNH</strain>
    </source>
</reference>
<dbReference type="GO" id="GO:0000139">
    <property type="term" value="C:Golgi membrane"/>
    <property type="evidence" value="ECO:0007669"/>
    <property type="project" value="UniProtKB-SubCell"/>
</dbReference>
<evidence type="ECO:0000256" key="12">
    <source>
        <dbReference type="SAM" id="Phobius"/>
    </source>
</evidence>
<feature type="compositionally biased region" description="Basic and acidic residues" evidence="11">
    <location>
        <begin position="319"/>
        <end position="328"/>
    </location>
</feature>
<evidence type="ECO:0000313" key="14">
    <source>
        <dbReference type="Proteomes" id="UP001190700"/>
    </source>
</evidence>
<dbReference type="Pfam" id="PF01762">
    <property type="entry name" value="Galactosyl_T"/>
    <property type="match status" value="1"/>
</dbReference>
<dbReference type="Proteomes" id="UP001190700">
    <property type="component" value="Unassembled WGS sequence"/>
</dbReference>
<organism evidence="13 14">
    <name type="scientific">Cymbomonas tetramitiformis</name>
    <dbReference type="NCBI Taxonomy" id="36881"/>
    <lineage>
        <taxon>Eukaryota</taxon>
        <taxon>Viridiplantae</taxon>
        <taxon>Chlorophyta</taxon>
        <taxon>Pyramimonadophyceae</taxon>
        <taxon>Pyramimonadales</taxon>
        <taxon>Pyramimonadaceae</taxon>
        <taxon>Cymbomonas</taxon>
    </lineage>
</organism>
<evidence type="ECO:0000256" key="6">
    <source>
        <dbReference type="ARBA" id="ARBA00022692"/>
    </source>
</evidence>
<name>A0AAE0BCR3_9CHLO</name>
<dbReference type="InterPro" id="IPR002659">
    <property type="entry name" value="Glyco_trans_31"/>
</dbReference>
<evidence type="ECO:0000256" key="9">
    <source>
        <dbReference type="ARBA" id="ARBA00023034"/>
    </source>
</evidence>
<dbReference type="PANTHER" id="PTHR11927:SF9">
    <property type="entry name" value="L-FUCOSYLTRANSFERASE"/>
    <property type="match status" value="1"/>
</dbReference>